<accession>A0A8B6X5B1</accession>
<evidence type="ECO:0000313" key="2">
    <source>
        <dbReference type="Proteomes" id="UP000675920"/>
    </source>
</evidence>
<sequence length="115" mass="12242">MRLLLVWLLNAIALLGVAYVMPSVHVASFGSALIAAAVLGVVNLLIRPVLVLVTLPITVLTLGFFYLVVNGLLFWFVGSILEGFSVGGFWAGVLGGLLYGLISWLLSFLVPAREA</sequence>
<dbReference type="PANTHER" id="PTHR37309">
    <property type="entry name" value="SLR0284 PROTEIN"/>
    <property type="match status" value="1"/>
</dbReference>
<dbReference type="OrthoDB" id="9797048at2"/>
<keyword evidence="1" id="KW-0812">Transmembrane</keyword>
<dbReference type="RefSeq" id="WP_028312257.1">
    <property type="nucleotide sequence ID" value="NZ_AXWS01000015.1"/>
</dbReference>
<dbReference type="Proteomes" id="UP000675920">
    <property type="component" value="Unplaced"/>
</dbReference>
<organism evidence="2 3">
    <name type="scientific">Derxia gummosa DSM 723</name>
    <dbReference type="NCBI Taxonomy" id="1121388"/>
    <lineage>
        <taxon>Bacteria</taxon>
        <taxon>Pseudomonadati</taxon>
        <taxon>Pseudomonadota</taxon>
        <taxon>Betaproteobacteria</taxon>
        <taxon>Burkholderiales</taxon>
        <taxon>Alcaligenaceae</taxon>
        <taxon>Derxia</taxon>
    </lineage>
</organism>
<reference evidence="3" key="1">
    <citation type="journal article" date="1995" name="FEMS Microbiol. Rev.">
        <title>Holins: form and function in bacteriophage lysis.</title>
        <authorList>
            <person name="Young R."/>
            <person name="Blasi U."/>
        </authorList>
    </citation>
    <scope>NUCLEOTIDE SEQUENCE</scope>
</reference>
<reference evidence="3" key="3">
    <citation type="submission" date="2025-08" db="UniProtKB">
        <authorList>
            <consortium name="RefSeq"/>
        </authorList>
    </citation>
    <scope>IDENTIFICATION</scope>
</reference>
<name>A0A8B6X5B1_9BURK</name>
<reference evidence="3" key="2">
    <citation type="journal article" date="2013" name="FEMS Microbiol. Rev.">
        <title>Diversity in bacterial lysis systems: bacteriophages show the way.</title>
        <authorList>
            <person name="Catalao M.J."/>
            <person name="Gil F."/>
            <person name="Moniz-Pereira J."/>
            <person name="Sao-Jose C."/>
            <person name="Pimentel M."/>
        </authorList>
    </citation>
    <scope>NUCLEOTIDE SEQUENCE</scope>
</reference>
<keyword evidence="1" id="KW-1133">Transmembrane helix</keyword>
<feature type="transmembrane region" description="Helical" evidence="1">
    <location>
        <begin position="28"/>
        <end position="46"/>
    </location>
</feature>
<proteinExistence type="predicted"/>
<keyword evidence="1" id="KW-0472">Membrane</keyword>
<evidence type="ECO:0000256" key="1">
    <source>
        <dbReference type="SAM" id="Phobius"/>
    </source>
</evidence>
<feature type="transmembrane region" description="Helical" evidence="1">
    <location>
        <begin position="89"/>
        <end position="110"/>
    </location>
</feature>
<evidence type="ECO:0000313" key="3">
    <source>
        <dbReference type="RefSeq" id="WP_028312257.1"/>
    </source>
</evidence>
<keyword evidence="2" id="KW-1185">Reference proteome</keyword>
<dbReference type="PANTHER" id="PTHR37309:SF1">
    <property type="entry name" value="SLR0284 PROTEIN"/>
    <property type="match status" value="1"/>
</dbReference>
<feature type="transmembrane region" description="Helical" evidence="1">
    <location>
        <begin position="53"/>
        <end position="77"/>
    </location>
</feature>
<protein>
    <submittedName>
        <fullName evidence="3">Phage holin family protein</fullName>
    </submittedName>
</protein>
<dbReference type="Pfam" id="PF04020">
    <property type="entry name" value="Phage_holin_4_2"/>
    <property type="match status" value="1"/>
</dbReference>
<dbReference type="AlphaFoldDB" id="A0A8B6X5B1"/>
<dbReference type="InterPro" id="IPR007165">
    <property type="entry name" value="Phage_holin_4_2"/>
</dbReference>